<dbReference type="PANTHER" id="PTHR39555:SF1">
    <property type="entry name" value="TYPE IV PILUS INNER MEMBRANE COMPONENT PILO"/>
    <property type="match status" value="1"/>
</dbReference>
<evidence type="ECO:0000256" key="1">
    <source>
        <dbReference type="SAM" id="Coils"/>
    </source>
</evidence>
<keyword evidence="3" id="KW-1185">Reference proteome</keyword>
<dbReference type="Gene3D" id="3.30.70.60">
    <property type="match status" value="1"/>
</dbReference>
<dbReference type="GO" id="GO:0043107">
    <property type="term" value="P:type IV pilus-dependent motility"/>
    <property type="evidence" value="ECO:0007669"/>
    <property type="project" value="InterPro"/>
</dbReference>
<comment type="caution">
    <text evidence="2">The sequence shown here is derived from an EMBL/GenBank/DDBJ whole genome shotgun (WGS) entry which is preliminary data.</text>
</comment>
<dbReference type="EMBL" id="AAEW02000003">
    <property type="protein sequence ID" value="EAT16759.1"/>
    <property type="molecule type" value="Genomic_DNA"/>
</dbReference>
<accession>Q1K2X2</accession>
<dbReference type="AlphaFoldDB" id="Q1K2X2"/>
<dbReference type="OrthoDB" id="5502253at2"/>
<dbReference type="InterPro" id="IPR007445">
    <property type="entry name" value="PilO"/>
</dbReference>
<dbReference type="PANTHER" id="PTHR39555">
    <property type="entry name" value="FIMBRIAL ASSEMBLY PROTEIN PILO-LIKE PROTEIN-RELATED"/>
    <property type="match status" value="1"/>
</dbReference>
<reference evidence="2" key="1">
    <citation type="submission" date="2006-05" db="EMBL/GenBank/DDBJ databases">
        <title>Annotation of the draft genome assembly of Desulfuromonas acetoxidans DSM 684.</title>
        <authorList>
            <consortium name="US DOE Joint Genome Institute (JGI-ORNL)"/>
            <person name="Larimer F."/>
            <person name="Land M."/>
            <person name="Hauser L."/>
        </authorList>
    </citation>
    <scope>NUCLEOTIDE SEQUENCE [LARGE SCALE GENOMIC DNA]</scope>
    <source>
        <strain evidence="2">DSM 684</strain>
    </source>
</reference>
<dbReference type="InterPro" id="IPR014717">
    <property type="entry name" value="Transl_elong_EF1B/ribsomal_bS6"/>
</dbReference>
<evidence type="ECO:0000313" key="3">
    <source>
        <dbReference type="Proteomes" id="UP000005695"/>
    </source>
</evidence>
<evidence type="ECO:0000313" key="2">
    <source>
        <dbReference type="EMBL" id="EAT16759.1"/>
    </source>
</evidence>
<dbReference type="Pfam" id="PF04350">
    <property type="entry name" value="PilO"/>
    <property type="match status" value="1"/>
</dbReference>
<protein>
    <submittedName>
        <fullName evidence="2">Pilus assembly protein, PilO</fullName>
    </submittedName>
</protein>
<gene>
    <name evidence="2" type="ORF">Dace_2011</name>
</gene>
<dbReference type="Proteomes" id="UP000005695">
    <property type="component" value="Unassembled WGS sequence"/>
</dbReference>
<dbReference type="GO" id="GO:0043683">
    <property type="term" value="P:type IV pilus assembly"/>
    <property type="evidence" value="ECO:0007669"/>
    <property type="project" value="InterPro"/>
</dbReference>
<proteinExistence type="predicted"/>
<feature type="coiled-coil region" evidence="1">
    <location>
        <begin position="60"/>
        <end position="87"/>
    </location>
</feature>
<reference evidence="2" key="2">
    <citation type="submission" date="2006-05" db="EMBL/GenBank/DDBJ databases">
        <title>Sequencing of the draft genome and assembly of Desulfuromonas acetoxidans DSM 684.</title>
        <authorList>
            <consortium name="US DOE Joint Genome Institute (JGI-PGF)"/>
            <person name="Copeland A."/>
            <person name="Lucas S."/>
            <person name="Lapidus A."/>
            <person name="Barry K."/>
            <person name="Detter J.C."/>
            <person name="Glavina del Rio T."/>
            <person name="Hammon N."/>
            <person name="Israni S."/>
            <person name="Dalin E."/>
            <person name="Tice H."/>
            <person name="Bruce D."/>
            <person name="Pitluck S."/>
            <person name="Richardson P."/>
        </authorList>
    </citation>
    <scope>NUCLEOTIDE SEQUENCE [LARGE SCALE GENOMIC DNA]</scope>
    <source>
        <strain evidence="2">DSM 684</strain>
    </source>
</reference>
<dbReference type="RefSeq" id="WP_005998189.1">
    <property type="nucleotide sequence ID" value="NZ_AAEW02000003.1"/>
</dbReference>
<keyword evidence="1" id="KW-0175">Coiled coil</keyword>
<sequence>MDPRVEKVLKMPLYQRVLLLLLILGVIAGGYAYFLYVPAQKELAKQQKNNKKVLVELQEKRRIANNLPRFKAEYEKMKKQLDLALNELPNESEIPNLLTSVAGLARDNGLEVVEFKPGKERTKGFYAEVPVSLKLKGNYHEMALFCEAVSNLARIVNVTNLDLGKPKMSDGVAQLSISNTVVTYRFVENPPAPKKKGRRK</sequence>
<organism evidence="2 3">
    <name type="scientific">Desulfuromonas acetoxidans (strain DSM 684 / 11070)</name>
    <dbReference type="NCBI Taxonomy" id="281689"/>
    <lineage>
        <taxon>Bacteria</taxon>
        <taxon>Pseudomonadati</taxon>
        <taxon>Thermodesulfobacteriota</taxon>
        <taxon>Desulfuromonadia</taxon>
        <taxon>Desulfuromonadales</taxon>
        <taxon>Desulfuromonadaceae</taxon>
        <taxon>Desulfuromonas</taxon>
    </lineage>
</organism>
<name>Q1K2X2_DESA6</name>